<gene>
    <name evidence="1" type="ORF">Metus_0313</name>
</gene>
<dbReference type="EMBL" id="RXGA01000001">
    <property type="protein sequence ID" value="RWX74288.1"/>
    <property type="molecule type" value="Genomic_DNA"/>
</dbReference>
<reference evidence="1 2" key="1">
    <citation type="submission" date="2018-12" db="EMBL/GenBank/DDBJ databases">
        <title>The complete genome of the methanogenic archaea of the candidate phylum Verstraetearchaeota, obtained from the metagenome of underground thermal water.</title>
        <authorList>
            <person name="Kadnikov V.V."/>
            <person name="Mardanov A.V."/>
            <person name="Beletsky A.V."/>
            <person name="Karnachuk O.V."/>
            <person name="Ravin N.V."/>
        </authorList>
    </citation>
    <scope>NUCLEOTIDE SEQUENCE [LARGE SCALE GENOMIC DNA]</scope>
    <source>
        <strain evidence="1">Ch88</strain>
    </source>
</reference>
<accession>A0A444L9M0</accession>
<sequence length="45" mass="5447">MEKLGNKELPRKFLVSKDGLQVCPKHLYQKEINILIQKLHYYLNY</sequence>
<dbReference type="Proteomes" id="UP000288215">
    <property type="component" value="Unassembled WGS sequence"/>
</dbReference>
<name>A0A444L9M0_METS7</name>
<comment type="caution">
    <text evidence="1">The sequence shown here is derived from an EMBL/GenBank/DDBJ whole genome shotgun (WGS) entry which is preliminary data.</text>
</comment>
<evidence type="ECO:0000313" key="1">
    <source>
        <dbReference type="EMBL" id="RWX74288.1"/>
    </source>
</evidence>
<protein>
    <submittedName>
        <fullName evidence="1">Uncharacterized protein</fullName>
    </submittedName>
</protein>
<evidence type="ECO:0000313" key="2">
    <source>
        <dbReference type="Proteomes" id="UP000288215"/>
    </source>
</evidence>
<organism evidence="1 2">
    <name type="scientific">Methanosuratincola subterraneus</name>
    <dbReference type="NCBI Taxonomy" id="2593994"/>
    <lineage>
        <taxon>Archaea</taxon>
        <taxon>Thermoproteota</taxon>
        <taxon>Methanosuratincolia</taxon>
        <taxon>Candidatus Methanomethylicales</taxon>
        <taxon>Candidatus Methanomethylicaceae</taxon>
        <taxon>Candidatus Methanosuratincola (ex Vanwonterghem et al. 2016)</taxon>
    </lineage>
</organism>
<dbReference type="AlphaFoldDB" id="A0A444L9M0"/>
<proteinExistence type="predicted"/>